<sequence>MCLKCHENMSDEKIESDLTKSLNEPKYEVWNGTSIYHLLWSAIGLNGINNQNLSIQLLNGYVEYKKKKCK</sequence>
<protein>
    <submittedName>
        <fullName evidence="1">Uncharacterized protein</fullName>
    </submittedName>
</protein>
<proteinExistence type="predicted"/>
<accession>A0A1V0SEV6</accession>
<name>A0A1V0SEV6_9VIRU</name>
<organism evidence="1">
    <name type="scientific">Hokovirus HKV1</name>
    <dbReference type="NCBI Taxonomy" id="1977638"/>
    <lineage>
        <taxon>Viruses</taxon>
        <taxon>Varidnaviria</taxon>
        <taxon>Bamfordvirae</taxon>
        <taxon>Nucleocytoviricota</taxon>
        <taxon>Megaviricetes</taxon>
        <taxon>Imitervirales</taxon>
        <taxon>Mimiviridae</taxon>
        <taxon>Klosneuvirinae</taxon>
        <taxon>Hokovirus</taxon>
    </lineage>
</organism>
<dbReference type="EMBL" id="KY684103">
    <property type="protein sequence ID" value="ARF10253.1"/>
    <property type="molecule type" value="Genomic_DNA"/>
</dbReference>
<gene>
    <name evidence="1" type="ORF">Hokovirus_1_132</name>
</gene>
<reference evidence="1" key="1">
    <citation type="journal article" date="2017" name="Science">
        <title>Giant viruses with an expanded complement of translation system components.</title>
        <authorList>
            <person name="Schulz F."/>
            <person name="Yutin N."/>
            <person name="Ivanova N.N."/>
            <person name="Ortega D.R."/>
            <person name="Lee T.K."/>
            <person name="Vierheilig J."/>
            <person name="Daims H."/>
            <person name="Horn M."/>
            <person name="Wagner M."/>
            <person name="Jensen G.J."/>
            <person name="Kyrpides N.C."/>
            <person name="Koonin E.V."/>
            <person name="Woyke T."/>
        </authorList>
    </citation>
    <scope>NUCLEOTIDE SEQUENCE</scope>
    <source>
        <strain evidence="1">HKV1</strain>
    </source>
</reference>
<evidence type="ECO:0000313" key="1">
    <source>
        <dbReference type="EMBL" id="ARF10253.1"/>
    </source>
</evidence>